<dbReference type="GO" id="GO:0005524">
    <property type="term" value="F:ATP binding"/>
    <property type="evidence" value="ECO:0007669"/>
    <property type="project" value="InterPro"/>
</dbReference>
<dbReference type="Gene3D" id="3.40.50.300">
    <property type="entry name" value="P-loop containing nucleotide triphosphate hydrolases"/>
    <property type="match status" value="2"/>
</dbReference>
<keyword evidence="5" id="KW-1185">Reference proteome</keyword>
<dbReference type="Pfam" id="PF13476">
    <property type="entry name" value="AAA_23"/>
    <property type="match status" value="1"/>
</dbReference>
<dbReference type="AlphaFoldDB" id="A0A160P4Y8"/>
<dbReference type="Proteomes" id="UP000217676">
    <property type="component" value="Chromosome"/>
</dbReference>
<dbReference type="InterPro" id="IPR022532">
    <property type="entry name" value="DUF3696"/>
</dbReference>
<protein>
    <recommendedName>
        <fullName evidence="6">DUF3696 domain-containing protein</fullName>
    </recommendedName>
</protein>
<proteinExistence type="predicted"/>
<evidence type="ECO:0000313" key="5">
    <source>
        <dbReference type="Proteomes" id="UP000217676"/>
    </source>
</evidence>
<feature type="domain" description="Rad50/SbcC-type AAA" evidence="3">
    <location>
        <begin position="5"/>
        <end position="44"/>
    </location>
</feature>
<dbReference type="InterPro" id="IPR027417">
    <property type="entry name" value="P-loop_NTPase"/>
</dbReference>
<dbReference type="KEGG" id="slau:SLA_5174"/>
<dbReference type="Pfam" id="PF13304">
    <property type="entry name" value="AAA_21"/>
    <property type="match status" value="1"/>
</dbReference>
<sequence>MITSLGIRHFKRFAEASFALRPLTVLTGLNGTGKSTVIQALLLARQLVDSPASRVVRLNGPYGLALGEAHELLHPDAPDSVIGVRVERDDAVPTADLSFAVPDEQALYLEVAGSVDAPLPDPAGQGRAFTYLCAERLGPRDQLAVCAEHPELLGVGVRGEYTAQVLALHESRPVRPELRHPDTESTHGVTVLRTQAEMWASEIIRPIEISAQWPPGITASTIRFREPGLLSEAIRPANMGFGFSYALPVIVAGLLTRPGDLLIVENPEAHLHPGGQSELGRFLARVAGAGVQVIVETHSDHVINGVRLGVAEDRAVDPTSVLIHFFGAETAGSVPIELTDRGELSTWPDGFFDQIERDLGRLARARRRRK</sequence>
<dbReference type="EMBL" id="AP017424">
    <property type="protein sequence ID" value="BAU86056.1"/>
    <property type="molecule type" value="Genomic_DNA"/>
</dbReference>
<name>A0A160P4Y8_STRLU</name>
<evidence type="ECO:0008006" key="6">
    <source>
        <dbReference type="Google" id="ProtNLM"/>
    </source>
</evidence>
<dbReference type="GO" id="GO:0016887">
    <property type="term" value="F:ATP hydrolysis activity"/>
    <property type="evidence" value="ECO:0007669"/>
    <property type="project" value="InterPro"/>
</dbReference>
<dbReference type="Pfam" id="PF12476">
    <property type="entry name" value="DUF3696"/>
    <property type="match status" value="1"/>
</dbReference>
<evidence type="ECO:0000259" key="1">
    <source>
        <dbReference type="Pfam" id="PF12476"/>
    </source>
</evidence>
<dbReference type="InterPro" id="IPR038729">
    <property type="entry name" value="Rad50/SbcC_AAA"/>
</dbReference>
<dbReference type="GO" id="GO:0006302">
    <property type="term" value="P:double-strand break repair"/>
    <property type="evidence" value="ECO:0007669"/>
    <property type="project" value="InterPro"/>
</dbReference>
<organism evidence="4 5">
    <name type="scientific">Streptomyces laurentii</name>
    <dbReference type="NCBI Taxonomy" id="39478"/>
    <lineage>
        <taxon>Bacteria</taxon>
        <taxon>Bacillati</taxon>
        <taxon>Actinomycetota</taxon>
        <taxon>Actinomycetes</taxon>
        <taxon>Kitasatosporales</taxon>
        <taxon>Streptomycetaceae</taxon>
        <taxon>Streptomyces</taxon>
    </lineage>
</organism>
<evidence type="ECO:0000313" key="4">
    <source>
        <dbReference type="EMBL" id="BAU86056.1"/>
    </source>
</evidence>
<feature type="domain" description="DUF3696" evidence="1">
    <location>
        <begin position="317"/>
        <end position="362"/>
    </location>
</feature>
<evidence type="ECO:0000259" key="2">
    <source>
        <dbReference type="Pfam" id="PF13304"/>
    </source>
</evidence>
<reference evidence="4 5" key="1">
    <citation type="journal article" date="2016" name="Genome Announc.">
        <title>Complete Genome Sequence of Thiostrepton-Producing Streptomyces laurentii ATCC 31255.</title>
        <authorList>
            <person name="Doi K."/>
            <person name="Fujino Y."/>
            <person name="Nagayoshi Y."/>
            <person name="Ohshima T."/>
            <person name="Ogata S."/>
        </authorList>
    </citation>
    <scope>NUCLEOTIDE SEQUENCE [LARGE SCALE GENOMIC DNA]</scope>
    <source>
        <strain evidence="4 5">ATCC 31255</strain>
    </source>
</reference>
<gene>
    <name evidence="4" type="ORF">SLA_5174</name>
</gene>
<dbReference type="PANTHER" id="PTHR43581">
    <property type="entry name" value="ATP/GTP PHOSPHATASE"/>
    <property type="match status" value="1"/>
</dbReference>
<dbReference type="PIRSF" id="PIRSF034888">
    <property type="entry name" value="P-loop_UCP034888"/>
    <property type="match status" value="1"/>
</dbReference>
<accession>A0A160P4Y8</accession>
<evidence type="ECO:0000259" key="3">
    <source>
        <dbReference type="Pfam" id="PF13476"/>
    </source>
</evidence>
<feature type="domain" description="ATPase AAA-type core" evidence="2">
    <location>
        <begin position="234"/>
        <end position="304"/>
    </location>
</feature>
<dbReference type="InterPro" id="IPR003959">
    <property type="entry name" value="ATPase_AAA_core"/>
</dbReference>
<dbReference type="InterPro" id="IPR051396">
    <property type="entry name" value="Bact_Antivir_Def_Nuclease"/>
</dbReference>
<dbReference type="SUPFAM" id="SSF52540">
    <property type="entry name" value="P-loop containing nucleoside triphosphate hydrolases"/>
    <property type="match status" value="1"/>
</dbReference>
<dbReference type="InterPro" id="IPR014592">
    <property type="entry name" value="P-loop_UCP034888"/>
</dbReference>
<dbReference type="PANTHER" id="PTHR43581:SF2">
    <property type="entry name" value="EXCINUCLEASE ATPASE SUBUNIT"/>
    <property type="match status" value="1"/>
</dbReference>